<keyword evidence="7" id="KW-0732">Signal</keyword>
<evidence type="ECO:0000256" key="6">
    <source>
        <dbReference type="SAM" id="Phobius"/>
    </source>
</evidence>
<evidence type="ECO:0000256" key="7">
    <source>
        <dbReference type="SAM" id="SignalP"/>
    </source>
</evidence>
<dbReference type="InterPro" id="IPR003594">
    <property type="entry name" value="HATPase_dom"/>
</dbReference>
<dbReference type="RefSeq" id="WP_078201094.1">
    <property type="nucleotide sequence ID" value="NZ_CP017758.1"/>
</dbReference>
<dbReference type="Gene3D" id="1.20.5.1930">
    <property type="match status" value="1"/>
</dbReference>
<accession>A0A1U9V311</accession>
<evidence type="ECO:0000256" key="2">
    <source>
        <dbReference type="ARBA" id="ARBA00022777"/>
    </source>
</evidence>
<feature type="transmembrane region" description="Helical" evidence="6">
    <location>
        <begin position="178"/>
        <end position="200"/>
    </location>
</feature>
<dbReference type="GO" id="GO:0000160">
    <property type="term" value="P:phosphorelay signal transduction system"/>
    <property type="evidence" value="ECO:0007669"/>
    <property type="project" value="UniProtKB-KW"/>
</dbReference>
<dbReference type="AlphaFoldDB" id="A0A1U9V311"/>
<reference evidence="10" key="1">
    <citation type="submission" date="2017-02" db="EMBL/GenBank/DDBJ databases">
        <title>Complete genome sequence of Cupriavidus necator strain NH9, a 3-chlorobenzoate degrader.</title>
        <authorList>
            <person name="Moriuchi R."/>
            <person name="Dohra H."/>
            <person name="Ogawa N."/>
        </authorList>
    </citation>
    <scope>NUCLEOTIDE SEQUENCE [LARGE SCALE GENOMIC DNA]</scope>
    <source>
        <strain evidence="10">NH9</strain>
    </source>
</reference>
<keyword evidence="3" id="KW-0902">Two-component regulatory system</keyword>
<evidence type="ECO:0000256" key="4">
    <source>
        <dbReference type="SAM" id="Coils"/>
    </source>
</evidence>
<dbReference type="InterPro" id="IPR050482">
    <property type="entry name" value="Sensor_HK_TwoCompSys"/>
</dbReference>
<feature type="coiled-coil region" evidence="4">
    <location>
        <begin position="374"/>
        <end position="401"/>
    </location>
</feature>
<proteinExistence type="predicted"/>
<feature type="transmembrane region" description="Helical" evidence="6">
    <location>
        <begin position="298"/>
        <end position="317"/>
    </location>
</feature>
<dbReference type="SUPFAM" id="SSF55874">
    <property type="entry name" value="ATPase domain of HSP90 chaperone/DNA topoisomerase II/histidine kinase"/>
    <property type="match status" value="1"/>
</dbReference>
<dbReference type="GO" id="GO:0016301">
    <property type="term" value="F:kinase activity"/>
    <property type="evidence" value="ECO:0007669"/>
    <property type="project" value="UniProtKB-KW"/>
</dbReference>
<evidence type="ECO:0000259" key="8">
    <source>
        <dbReference type="Pfam" id="PF02518"/>
    </source>
</evidence>
<keyword evidence="2 9" id="KW-0418">Kinase</keyword>
<keyword evidence="6" id="KW-1133">Transmembrane helix</keyword>
<evidence type="ECO:0000256" key="5">
    <source>
        <dbReference type="SAM" id="MobiDB-lite"/>
    </source>
</evidence>
<feature type="transmembrane region" description="Helical" evidence="6">
    <location>
        <begin position="238"/>
        <end position="259"/>
    </location>
</feature>
<dbReference type="KEGG" id="cuh:BJN34_33880"/>
<feature type="region of interest" description="Disordered" evidence="5">
    <location>
        <begin position="612"/>
        <end position="644"/>
    </location>
</feature>
<keyword evidence="4" id="KW-0175">Coiled coil</keyword>
<keyword evidence="6" id="KW-0812">Transmembrane</keyword>
<sequence length="644" mass="69600">MPLASHRLRTVLAALLAWACLMLSGMAAAGTMELTAATRSATLTDGTVLPARPLALPDYWDRELPGKSGMVVYELRFDRNWPAADPGGLFVPWAGGSYEVRLNGVLIAAGGRLDAPSSALAKRPYYVAMPPELASAYGNVLRITVAGRAYARTGLLPVTVGPAAEVRAQFDQAFRLRVVGPLVVAVLSVVLGGLALLIWWRQRDPLFGLYGLAEIAWSVRLLDYFVDDLAIPAELRGYIVAAAREVFLGAIARFCLLVIRVPWRWLHRTLNAYLLLALPVIAPLAAMSSHPLLFPLSWLVKVGIIVTVAGAMVWGALRRPSREATLLAVTVGVSALVFLADWIKVWLTGDYYWVHSMTRYVSVPFSVVMAWMLAERYTSAVQSLQDANQVLTERVAQREAQLRAAFARTQKIAAEETALRERGRILRDMHDGLGSQLVTTLSMLESGKASSPEIATQVRHALDSLKLSVDAMQDTGGDLAAVLGNLRYRLGPRIADAGLDIHWEVERLPTLPHFTARNVQELQYLLLEAITNVMQHAGARSLAVTAHADMAAQVIRITLADDGRGFDTRATRGGRGLRNMQVRAAAIGGRLLIRSAPGNTALAVEIPLAPAAGEEGDADGEAIAPGRPPPHIVVSDESPPVPPS</sequence>
<dbReference type="OrthoDB" id="9147043at2"/>
<feature type="domain" description="Histidine kinase/HSP90-like ATPase" evidence="8">
    <location>
        <begin position="520"/>
        <end position="609"/>
    </location>
</feature>
<dbReference type="PANTHER" id="PTHR24421">
    <property type="entry name" value="NITRATE/NITRITE SENSOR PROTEIN NARX-RELATED"/>
    <property type="match status" value="1"/>
</dbReference>
<evidence type="ECO:0000256" key="1">
    <source>
        <dbReference type="ARBA" id="ARBA00022679"/>
    </source>
</evidence>
<dbReference type="EMBL" id="CP017758">
    <property type="protein sequence ID" value="AQV98871.1"/>
    <property type="molecule type" value="Genomic_DNA"/>
</dbReference>
<keyword evidence="6" id="KW-0472">Membrane</keyword>
<organism evidence="9 10">
    <name type="scientific">Cupriavidus necator</name>
    <name type="common">Alcaligenes eutrophus</name>
    <name type="synonym">Ralstonia eutropha</name>
    <dbReference type="NCBI Taxonomy" id="106590"/>
    <lineage>
        <taxon>Bacteria</taxon>
        <taxon>Pseudomonadati</taxon>
        <taxon>Pseudomonadota</taxon>
        <taxon>Betaproteobacteria</taxon>
        <taxon>Burkholderiales</taxon>
        <taxon>Burkholderiaceae</taxon>
        <taxon>Cupriavidus</taxon>
    </lineage>
</organism>
<name>A0A1U9V311_CUPNE</name>
<protein>
    <submittedName>
        <fullName evidence="9">Histidine kinase</fullName>
    </submittedName>
</protein>
<dbReference type="Gene3D" id="3.30.565.10">
    <property type="entry name" value="Histidine kinase-like ATPase, C-terminal domain"/>
    <property type="match status" value="1"/>
</dbReference>
<feature type="transmembrane region" description="Helical" evidence="6">
    <location>
        <begin position="271"/>
        <end position="292"/>
    </location>
</feature>
<evidence type="ECO:0000256" key="3">
    <source>
        <dbReference type="ARBA" id="ARBA00023012"/>
    </source>
</evidence>
<feature type="chain" id="PRO_5012775722" evidence="7">
    <location>
        <begin position="30"/>
        <end position="644"/>
    </location>
</feature>
<evidence type="ECO:0000313" key="9">
    <source>
        <dbReference type="EMBL" id="AQV98871.1"/>
    </source>
</evidence>
<feature type="transmembrane region" description="Helical" evidence="6">
    <location>
        <begin position="324"/>
        <end position="345"/>
    </location>
</feature>
<keyword evidence="1" id="KW-0808">Transferase</keyword>
<feature type="signal peptide" evidence="7">
    <location>
        <begin position="1"/>
        <end position="29"/>
    </location>
</feature>
<dbReference type="Proteomes" id="UP000189627">
    <property type="component" value="Chromosome 2"/>
</dbReference>
<gene>
    <name evidence="9" type="ORF">BJN34_33880</name>
</gene>
<dbReference type="CDD" id="cd16917">
    <property type="entry name" value="HATPase_UhpB-NarQ-NarX-like"/>
    <property type="match status" value="1"/>
</dbReference>
<dbReference type="Pfam" id="PF02518">
    <property type="entry name" value="HATPase_c"/>
    <property type="match status" value="1"/>
</dbReference>
<dbReference type="InterPro" id="IPR036890">
    <property type="entry name" value="HATPase_C_sf"/>
</dbReference>
<dbReference type="PANTHER" id="PTHR24421:SF58">
    <property type="entry name" value="SIGNAL TRANSDUCTION HISTIDINE-PROTEIN KINASE_PHOSPHATASE UHPB"/>
    <property type="match status" value="1"/>
</dbReference>
<evidence type="ECO:0000313" key="10">
    <source>
        <dbReference type="Proteomes" id="UP000189627"/>
    </source>
</evidence>